<dbReference type="RefSeq" id="WP_068153437.1">
    <property type="nucleotide sequence ID" value="NZ_JBHSCR010000003.1"/>
</dbReference>
<keyword evidence="1" id="KW-0472">Membrane</keyword>
<sequence>MKRFLLIIGSVIALSAVAYWSLYVMGHIEGVELSGHGVAAMVVGLGFTILIGFGLMALIFFSNKHGHDEAVHNLYMSTHSSNDDNENS</sequence>
<proteinExistence type="predicted"/>
<name>A0ABV8U9U0_9PROT</name>
<keyword evidence="3" id="KW-1185">Reference proteome</keyword>
<gene>
    <name evidence="2" type="ORF">ACFO5Q_07030</name>
</gene>
<protein>
    <submittedName>
        <fullName evidence="2">Uncharacterized protein</fullName>
    </submittedName>
</protein>
<accession>A0ABV8U9U0</accession>
<dbReference type="Proteomes" id="UP001595776">
    <property type="component" value="Unassembled WGS sequence"/>
</dbReference>
<feature type="transmembrane region" description="Helical" evidence="1">
    <location>
        <begin position="37"/>
        <end position="61"/>
    </location>
</feature>
<evidence type="ECO:0000256" key="1">
    <source>
        <dbReference type="SAM" id="Phobius"/>
    </source>
</evidence>
<comment type="caution">
    <text evidence="2">The sequence shown here is derived from an EMBL/GenBank/DDBJ whole genome shotgun (WGS) entry which is preliminary data.</text>
</comment>
<evidence type="ECO:0000313" key="2">
    <source>
        <dbReference type="EMBL" id="MFC4347596.1"/>
    </source>
</evidence>
<reference evidence="3" key="1">
    <citation type="journal article" date="2019" name="Int. J. Syst. Evol. Microbiol.">
        <title>The Global Catalogue of Microorganisms (GCM) 10K type strain sequencing project: providing services to taxonomists for standard genome sequencing and annotation.</title>
        <authorList>
            <consortium name="The Broad Institute Genomics Platform"/>
            <consortium name="The Broad Institute Genome Sequencing Center for Infectious Disease"/>
            <person name="Wu L."/>
            <person name="Ma J."/>
        </authorList>
    </citation>
    <scope>NUCLEOTIDE SEQUENCE [LARGE SCALE GENOMIC DNA]</scope>
    <source>
        <strain evidence="3">CGMCC 1.15304</strain>
    </source>
</reference>
<evidence type="ECO:0000313" key="3">
    <source>
        <dbReference type="Proteomes" id="UP001595776"/>
    </source>
</evidence>
<keyword evidence="1" id="KW-1133">Transmembrane helix</keyword>
<dbReference type="EMBL" id="JBHSCR010000003">
    <property type="protein sequence ID" value="MFC4347596.1"/>
    <property type="molecule type" value="Genomic_DNA"/>
</dbReference>
<keyword evidence="1" id="KW-0812">Transmembrane</keyword>
<organism evidence="2 3">
    <name type="scientific">Kordiimonas lipolytica</name>
    <dbReference type="NCBI Taxonomy" id="1662421"/>
    <lineage>
        <taxon>Bacteria</taxon>
        <taxon>Pseudomonadati</taxon>
        <taxon>Pseudomonadota</taxon>
        <taxon>Alphaproteobacteria</taxon>
        <taxon>Kordiimonadales</taxon>
        <taxon>Kordiimonadaceae</taxon>
        <taxon>Kordiimonas</taxon>
    </lineage>
</organism>